<sequence>MGRMRAPFGWRSFITVRPSPAWPPDITAQKARRRARHVMAACYGRRALARHPALRGGGRWSLMSIIHGGHTFRRACLPHLTGHGLTMRHLGHTLRLSRIFLGPFATLALVAGISTMAQAQQTQAQQTRFGPVAISKDRITWRGHAVHPVLTGNSGLMLSPPIAMGDSDIVVVQSIGGSLCPATFAVLQVSRKKEQHTNFFGTCSDIVHTKVVGDTLQLRMPSMHTNGVQRTYTYHDGLVSKEGVLLNSPCTKGICENYFGDE</sequence>
<dbReference type="RefSeq" id="WP_247067453.1">
    <property type="nucleotide sequence ID" value="NZ_CP094848.1"/>
</dbReference>
<proteinExistence type="predicted"/>
<dbReference type="EMBL" id="JAIBCX010000035">
    <property type="protein sequence ID" value="MCJ8354734.1"/>
    <property type="molecule type" value="Genomic_DNA"/>
</dbReference>
<gene>
    <name evidence="1" type="ORF">K1W68_12180</name>
</gene>
<comment type="caution">
    <text evidence="1">The sequence shown here is derived from an EMBL/GenBank/DDBJ whole genome shotgun (WGS) entry which is preliminary data.</text>
</comment>
<organism evidence="1 2">
    <name type="scientific">Novacetimonas hansenii</name>
    <name type="common">Komagataeibacter hansenii</name>
    <dbReference type="NCBI Taxonomy" id="436"/>
    <lineage>
        <taxon>Bacteria</taxon>
        <taxon>Pseudomonadati</taxon>
        <taxon>Pseudomonadota</taxon>
        <taxon>Alphaproteobacteria</taxon>
        <taxon>Acetobacterales</taxon>
        <taxon>Acetobacteraceae</taxon>
        <taxon>Novacetimonas</taxon>
    </lineage>
</organism>
<dbReference type="Proteomes" id="UP001202887">
    <property type="component" value="Unassembled WGS sequence"/>
</dbReference>
<dbReference type="AlphaFoldDB" id="A0AAW5ET03"/>
<evidence type="ECO:0000313" key="1">
    <source>
        <dbReference type="EMBL" id="MCJ8354734.1"/>
    </source>
</evidence>
<evidence type="ECO:0000313" key="2">
    <source>
        <dbReference type="Proteomes" id="UP001202887"/>
    </source>
</evidence>
<accession>A0AAW5ET03</accession>
<name>A0AAW5ET03_NOVHA</name>
<reference evidence="1" key="1">
    <citation type="journal article" date="2021" name="Polymers (Basel)">
        <title>Highly Stretchable Bacterial Cellulose Produced by Komagataeibacter hansenii SI1.</title>
        <authorList>
            <person name="Cielecka I."/>
            <person name="Ryngajllo M."/>
            <person name="Maniukiewicz W."/>
            <person name="Bielecki S."/>
        </authorList>
    </citation>
    <scope>NUCLEOTIDE SEQUENCE</scope>
    <source>
        <strain evidence="1">SI1</strain>
    </source>
</reference>
<protein>
    <submittedName>
        <fullName evidence="1">Uncharacterized protein</fullName>
    </submittedName>
</protein>
<reference evidence="1" key="2">
    <citation type="submission" date="2022-03" db="EMBL/GenBank/DDBJ databases">
        <authorList>
            <person name="Ryngajllo M."/>
            <person name="Jacek P."/>
            <person name="Kubiak K."/>
        </authorList>
    </citation>
    <scope>NUCLEOTIDE SEQUENCE</scope>
    <source>
        <strain evidence="1">SI1</strain>
    </source>
</reference>